<dbReference type="GO" id="GO:0016787">
    <property type="term" value="F:hydrolase activity"/>
    <property type="evidence" value="ECO:0007669"/>
    <property type="project" value="UniProtKB-KW"/>
</dbReference>
<organism evidence="1 2">
    <name type="scientific">Microbacterium hominis</name>
    <dbReference type="NCBI Taxonomy" id="162426"/>
    <lineage>
        <taxon>Bacteria</taxon>
        <taxon>Bacillati</taxon>
        <taxon>Actinomycetota</taxon>
        <taxon>Actinomycetes</taxon>
        <taxon>Micrococcales</taxon>
        <taxon>Microbacteriaceae</taxon>
        <taxon>Microbacterium</taxon>
    </lineage>
</organism>
<evidence type="ECO:0000313" key="1">
    <source>
        <dbReference type="EMBL" id="QKJ18587.1"/>
    </source>
</evidence>
<gene>
    <name evidence="1" type="ORF">HQM25_03760</name>
</gene>
<reference evidence="1 2" key="1">
    <citation type="submission" date="2020-05" db="EMBL/GenBank/DDBJ databases">
        <title>Strain PA2F3 complete genome.</title>
        <authorList>
            <person name="Kim Y.-S."/>
            <person name="Kim S.-J."/>
            <person name="Jung H.-k."/>
            <person name="Kim S.-E."/>
            <person name="Kim K.-H."/>
        </authorList>
    </citation>
    <scope>NUCLEOTIDE SEQUENCE [LARGE SCALE GENOMIC DNA]</scope>
    <source>
        <strain evidence="1 2">PA2F3</strain>
    </source>
</reference>
<sequence length="185" mass="20294">MTTITRPIAEFTDHERMLQAARSQAIAVAAHTGQVDKLGVDYIHHPAAVSLHFDPIAQTVEHCAAWLHDVIEDTDVTADRLLLADIHPEIIEVVELLTRPEGGGGDDYYHRIAAHPAAKAVKFADITHNTEPARVAQLDPEKREELRKKYEHALALLGLGWPSHTEISASAAFRFGAPAVYGSTE</sequence>
<dbReference type="AlphaFoldDB" id="A0A7D4UIK5"/>
<name>A0A7D4UIK5_9MICO</name>
<proteinExistence type="predicted"/>
<dbReference type="Gene3D" id="1.10.3210.10">
    <property type="entry name" value="Hypothetical protein af1432"/>
    <property type="match status" value="1"/>
</dbReference>
<dbReference type="Proteomes" id="UP000502498">
    <property type="component" value="Chromosome"/>
</dbReference>
<dbReference type="RefSeq" id="WP_172989028.1">
    <property type="nucleotide sequence ID" value="NZ_CP054038.1"/>
</dbReference>
<protein>
    <submittedName>
        <fullName evidence="1">Phosphohydrolase</fullName>
    </submittedName>
</protein>
<evidence type="ECO:0000313" key="2">
    <source>
        <dbReference type="Proteomes" id="UP000502498"/>
    </source>
</evidence>
<dbReference type="SUPFAM" id="SSF109604">
    <property type="entry name" value="HD-domain/PDEase-like"/>
    <property type="match status" value="1"/>
</dbReference>
<accession>A0A7D4UIK5</accession>
<keyword evidence="1" id="KW-0378">Hydrolase</keyword>
<dbReference type="EMBL" id="CP054038">
    <property type="protein sequence ID" value="QKJ18587.1"/>
    <property type="molecule type" value="Genomic_DNA"/>
</dbReference>